<dbReference type="GeneID" id="78019606"/>
<proteinExistence type="predicted"/>
<name>A0ABU5UW20_NODSP</name>
<dbReference type="RefSeq" id="WP_006197203.1">
    <property type="nucleotide sequence ID" value="NZ_JAYGHK010000107.1"/>
</dbReference>
<dbReference type="Proteomes" id="UP001303285">
    <property type="component" value="Unassembled WGS sequence"/>
</dbReference>
<gene>
    <name evidence="1" type="ORF">VB695_20875</name>
</gene>
<comment type="caution">
    <text evidence="1">The sequence shown here is derived from an EMBL/GenBank/DDBJ whole genome shotgun (WGS) entry which is preliminary data.</text>
</comment>
<accession>A0ABU5UW20</accession>
<evidence type="ECO:0000313" key="1">
    <source>
        <dbReference type="EMBL" id="MEA5610493.1"/>
    </source>
</evidence>
<dbReference type="EMBL" id="JAYGHK010000107">
    <property type="protein sequence ID" value="MEA5610493.1"/>
    <property type="molecule type" value="Genomic_DNA"/>
</dbReference>
<protein>
    <submittedName>
        <fullName evidence="1">Uncharacterized protein</fullName>
    </submittedName>
</protein>
<keyword evidence="2" id="KW-1185">Reference proteome</keyword>
<reference evidence="1 2" key="1">
    <citation type="submission" date="2023-12" db="EMBL/GenBank/DDBJ databases">
        <title>Baltic Sea Cyanobacteria.</title>
        <authorList>
            <person name="Delbaje E."/>
            <person name="Fewer D.P."/>
            <person name="Shishido T.K."/>
        </authorList>
    </citation>
    <scope>NUCLEOTIDE SEQUENCE [LARGE SCALE GENOMIC DNA]</scope>
    <source>
        <strain evidence="1 2">UHCC 0060</strain>
    </source>
</reference>
<sequence length="75" mass="9213">MVWLILQDYQCDRTHLDNYQRFILTTIYALKQGFVLGYKANNEKVKEYLKKQQTQLTRQQFDNWIAKYDHQRPTI</sequence>
<evidence type="ECO:0000313" key="2">
    <source>
        <dbReference type="Proteomes" id="UP001303285"/>
    </source>
</evidence>
<organism evidence="1 2">
    <name type="scientific">Nodularia spumigena UHCC 0060</name>
    <dbReference type="NCBI Taxonomy" id="3110300"/>
    <lineage>
        <taxon>Bacteria</taxon>
        <taxon>Bacillati</taxon>
        <taxon>Cyanobacteriota</taxon>
        <taxon>Cyanophyceae</taxon>
        <taxon>Nostocales</taxon>
        <taxon>Nodulariaceae</taxon>
        <taxon>Nodularia</taxon>
    </lineage>
</organism>